<keyword evidence="1" id="KW-0812">Transmembrane</keyword>
<evidence type="ECO:0000313" key="2">
    <source>
        <dbReference type="EMBL" id="AVH45512.1"/>
    </source>
</evidence>
<dbReference type="AlphaFoldDB" id="A0A2L2LMF8"/>
<reference evidence="2 3" key="1">
    <citation type="submission" date="2018-02" db="EMBL/GenBank/DDBJ databases">
        <title>Complete genome sequence of Agrobacterium tumefaciens 1D1609.</title>
        <authorList>
            <person name="Cho S.-T."/>
            <person name="Haryono M."/>
            <person name="Chang H.-H."/>
            <person name="Santos M.N."/>
            <person name="Lai E.-M."/>
            <person name="Kuo C.-H."/>
        </authorList>
    </citation>
    <scope>NUCLEOTIDE SEQUENCE [LARGE SCALE GENOMIC DNA]</scope>
    <source>
        <strain evidence="2 3">1D1609</strain>
        <plasmid evidence="3">Plasmid pat1d1609a</plasmid>
    </source>
</reference>
<keyword evidence="1" id="KW-1133">Transmembrane helix</keyword>
<geneLocation type="plasmid" evidence="3">
    <name>pat1d1609a</name>
</geneLocation>
<evidence type="ECO:0000256" key="1">
    <source>
        <dbReference type="SAM" id="Phobius"/>
    </source>
</evidence>
<proteinExistence type="predicted"/>
<keyword evidence="2" id="KW-0614">Plasmid</keyword>
<sequence>MDFMKLLKSLEELLYELVSWLIFYPVTMWRSVVRPLSMMRYADIELADKPEDQYQDTLSPPLFLLITLLLSQALSASLPSVYDPTEAARELGSGSNLLIARGVIFGIYPLCMAVTLLRSKTVSITRNSLRPPFFSQCYVAAPFAFVLVLAFDFFSMPREQGTLAGIVALAVAAIWYAQAQVRWFMHDLGIGPARALAIFVGAFLLATVAAFLVALLITLDVKSIAPATG</sequence>
<name>A0A2L2LMF8_AGRTU</name>
<gene>
    <name evidence="2" type="ORF">At1D1609_54810</name>
</gene>
<feature type="transmembrane region" description="Helical" evidence="1">
    <location>
        <begin position="13"/>
        <end position="32"/>
    </location>
</feature>
<feature type="transmembrane region" description="Helical" evidence="1">
    <location>
        <begin position="137"/>
        <end position="156"/>
    </location>
</feature>
<accession>A0A2L2LMF8</accession>
<organism evidence="2 3">
    <name type="scientific">Agrobacterium tumefaciens</name>
    <dbReference type="NCBI Taxonomy" id="358"/>
    <lineage>
        <taxon>Bacteria</taxon>
        <taxon>Pseudomonadati</taxon>
        <taxon>Pseudomonadota</taxon>
        <taxon>Alphaproteobacteria</taxon>
        <taxon>Hyphomicrobiales</taxon>
        <taxon>Rhizobiaceae</taxon>
        <taxon>Rhizobium/Agrobacterium group</taxon>
        <taxon>Agrobacterium</taxon>
        <taxon>Agrobacterium tumefaciens complex</taxon>
    </lineage>
</organism>
<feature type="transmembrane region" description="Helical" evidence="1">
    <location>
        <begin position="162"/>
        <end position="184"/>
    </location>
</feature>
<feature type="transmembrane region" description="Helical" evidence="1">
    <location>
        <begin position="58"/>
        <end position="78"/>
    </location>
</feature>
<dbReference type="RefSeq" id="WP_104680507.1">
    <property type="nucleotide sequence ID" value="NZ_CP026927.1"/>
</dbReference>
<feature type="transmembrane region" description="Helical" evidence="1">
    <location>
        <begin position="196"/>
        <end position="219"/>
    </location>
</feature>
<feature type="transmembrane region" description="Helical" evidence="1">
    <location>
        <begin position="98"/>
        <end position="117"/>
    </location>
</feature>
<dbReference type="EMBL" id="CP026927">
    <property type="protein sequence ID" value="AVH45512.1"/>
    <property type="molecule type" value="Genomic_DNA"/>
</dbReference>
<dbReference type="Proteomes" id="UP000237717">
    <property type="component" value="Plasmid pAt1D1609a"/>
</dbReference>
<keyword evidence="1" id="KW-0472">Membrane</keyword>
<evidence type="ECO:0000313" key="3">
    <source>
        <dbReference type="Proteomes" id="UP000237717"/>
    </source>
</evidence>
<protein>
    <submittedName>
        <fullName evidence="2">Permease</fullName>
    </submittedName>
</protein>